<dbReference type="InterPro" id="IPR026960">
    <property type="entry name" value="RVT-Znf"/>
</dbReference>
<feature type="domain" description="Reverse transcriptase zinc-binding" evidence="1">
    <location>
        <begin position="91"/>
        <end position="129"/>
    </location>
</feature>
<evidence type="ECO:0000313" key="2">
    <source>
        <dbReference type="EMBL" id="RVW37284.1"/>
    </source>
</evidence>
<dbReference type="Pfam" id="PF13966">
    <property type="entry name" value="zf-RVT"/>
    <property type="match status" value="1"/>
</dbReference>
<evidence type="ECO:0000313" key="3">
    <source>
        <dbReference type="Proteomes" id="UP000288805"/>
    </source>
</evidence>
<dbReference type="AlphaFoldDB" id="A0A438DPD4"/>
<organism evidence="2 3">
    <name type="scientific">Vitis vinifera</name>
    <name type="common">Grape</name>
    <dbReference type="NCBI Taxonomy" id="29760"/>
    <lineage>
        <taxon>Eukaryota</taxon>
        <taxon>Viridiplantae</taxon>
        <taxon>Streptophyta</taxon>
        <taxon>Embryophyta</taxon>
        <taxon>Tracheophyta</taxon>
        <taxon>Spermatophyta</taxon>
        <taxon>Magnoliopsida</taxon>
        <taxon>eudicotyledons</taxon>
        <taxon>Gunneridae</taxon>
        <taxon>Pentapetalae</taxon>
        <taxon>rosids</taxon>
        <taxon>Vitales</taxon>
        <taxon>Vitaceae</taxon>
        <taxon>Viteae</taxon>
        <taxon>Vitis</taxon>
    </lineage>
</organism>
<dbReference type="Proteomes" id="UP000288805">
    <property type="component" value="Unassembled WGS sequence"/>
</dbReference>
<protein>
    <recommendedName>
        <fullName evidence="1">Reverse transcriptase zinc-binding domain-containing protein</fullName>
    </recommendedName>
</protein>
<accession>A0A438DPD4</accession>
<dbReference type="EMBL" id="QGNW01001541">
    <property type="protein sequence ID" value="RVW37284.1"/>
    <property type="molecule type" value="Genomic_DNA"/>
</dbReference>
<proteinExistence type="predicted"/>
<evidence type="ECO:0000259" key="1">
    <source>
        <dbReference type="Pfam" id="PF13966"/>
    </source>
</evidence>
<dbReference type="PANTHER" id="PTHR36617:SF16">
    <property type="entry name" value="OS04G0516500 PROTEIN"/>
    <property type="match status" value="1"/>
</dbReference>
<sequence>MGRSVVGGVSREVRDGYGVGPWKAIRKLGNLVSSRISFVVGNGQRVSFWKDKPFNDWEINEMENLLLCLSGKRVIADEDRVRWVESKDDIFSVKSLYKALELDSTRCFPMKIIWNSSAQPKVSFFVWEAS</sequence>
<name>A0A438DPD4_VITVI</name>
<dbReference type="PANTHER" id="PTHR36617">
    <property type="entry name" value="PROTEIN, PUTATIVE-RELATED"/>
    <property type="match status" value="1"/>
</dbReference>
<reference evidence="2 3" key="1">
    <citation type="journal article" date="2018" name="PLoS Genet.">
        <title>Population sequencing reveals clonal diversity and ancestral inbreeding in the grapevine cultivar Chardonnay.</title>
        <authorList>
            <person name="Roach M.J."/>
            <person name="Johnson D.L."/>
            <person name="Bohlmann J."/>
            <person name="van Vuuren H.J."/>
            <person name="Jones S.J."/>
            <person name="Pretorius I.S."/>
            <person name="Schmidt S.A."/>
            <person name="Borneman A.R."/>
        </authorList>
    </citation>
    <scope>NUCLEOTIDE SEQUENCE [LARGE SCALE GENOMIC DNA]</scope>
    <source>
        <strain evidence="3">cv. Chardonnay</strain>
        <tissue evidence="2">Leaf</tissue>
    </source>
</reference>
<comment type="caution">
    <text evidence="2">The sequence shown here is derived from an EMBL/GenBank/DDBJ whole genome shotgun (WGS) entry which is preliminary data.</text>
</comment>
<gene>
    <name evidence="2" type="ORF">CK203_088142</name>
</gene>